<dbReference type="InterPro" id="IPR002501">
    <property type="entry name" value="PsdUridine_synth_N"/>
</dbReference>
<sequence length="356" mass="36755">MARAIDSTVGDGLLVVDKPAGWTSHQVVGACRRLAGTRKVGHAGTLDPMATGVLVVGVNKATRLLTYIVGADKTYTATIRLGIATTTDDADGIAVSLAPTGAVDALTDARIAAGVADLTGDITQVPSTVSAIKIDGRRAYARARAGEDVELAGRPVRVDRFDVLDTRPGRAVPPQEEADDPSAVHRRARGEERQAAPVSDIPADPVPVLDLDVEVTVSSGTYVRALARDLGEALGTGGHLVALRRTRVGGIGLDVAHTMEELETARASGAPRESPGGVPGTSGLPLVSLEDAARASMPVRDLDADEAHQVGHGVRIASAQPGRTGPVAAFTPEGRLVAVLDESGERVMPEVVFVSP</sequence>
<feature type="domain" description="Pseudouridine synthase II N-terminal" evidence="7">
    <location>
        <begin position="32"/>
        <end position="167"/>
    </location>
</feature>
<evidence type="ECO:0000259" key="8">
    <source>
        <dbReference type="Pfam" id="PF09142"/>
    </source>
</evidence>
<evidence type="ECO:0000256" key="3">
    <source>
        <dbReference type="ARBA" id="ARBA00022694"/>
    </source>
</evidence>
<comment type="similarity">
    <text evidence="2 5">Belongs to the pseudouridine synthase TruB family. Type 1 subfamily.</text>
</comment>
<dbReference type="SUPFAM" id="SSF88697">
    <property type="entry name" value="PUA domain-like"/>
    <property type="match status" value="1"/>
</dbReference>
<keyword evidence="11" id="KW-1185">Reference proteome</keyword>
<dbReference type="InterPro" id="IPR015225">
    <property type="entry name" value="tRNA_psdUridine_synth_fam2_C"/>
</dbReference>
<comment type="function">
    <text evidence="5">Responsible for synthesis of pseudouridine from uracil-55 in the psi GC loop of transfer RNAs.</text>
</comment>
<dbReference type="Gene3D" id="2.30.130.10">
    <property type="entry name" value="PUA domain"/>
    <property type="match status" value="1"/>
</dbReference>
<evidence type="ECO:0000259" key="9">
    <source>
        <dbReference type="Pfam" id="PF16198"/>
    </source>
</evidence>
<proteinExistence type="inferred from homology"/>
<evidence type="ECO:0000259" key="7">
    <source>
        <dbReference type="Pfam" id="PF01509"/>
    </source>
</evidence>
<dbReference type="Proteomes" id="UP001157126">
    <property type="component" value="Unassembled WGS sequence"/>
</dbReference>
<dbReference type="Gene3D" id="3.30.2350.10">
    <property type="entry name" value="Pseudouridine synthase"/>
    <property type="match status" value="1"/>
</dbReference>
<dbReference type="PANTHER" id="PTHR13767:SF2">
    <property type="entry name" value="PSEUDOURIDYLATE SYNTHASE TRUB1"/>
    <property type="match status" value="1"/>
</dbReference>
<organism evidence="10 11">
    <name type="scientific">Mobilicoccus caccae</name>
    <dbReference type="NCBI Taxonomy" id="1859295"/>
    <lineage>
        <taxon>Bacteria</taxon>
        <taxon>Bacillati</taxon>
        <taxon>Actinomycetota</taxon>
        <taxon>Actinomycetes</taxon>
        <taxon>Micrococcales</taxon>
        <taxon>Dermatophilaceae</taxon>
        <taxon>Mobilicoccus</taxon>
    </lineage>
</organism>
<dbReference type="Pfam" id="PF09142">
    <property type="entry name" value="TruB_C"/>
    <property type="match status" value="1"/>
</dbReference>
<dbReference type="InterPro" id="IPR020103">
    <property type="entry name" value="PsdUridine_synth_cat_dom_sf"/>
</dbReference>
<dbReference type="CDD" id="cd02573">
    <property type="entry name" value="PseudoU_synth_EcTruB"/>
    <property type="match status" value="1"/>
</dbReference>
<reference evidence="11" key="1">
    <citation type="journal article" date="2019" name="Int. J. Syst. Evol. Microbiol.">
        <title>The Global Catalogue of Microorganisms (GCM) 10K type strain sequencing project: providing services to taxonomists for standard genome sequencing and annotation.</title>
        <authorList>
            <consortium name="The Broad Institute Genomics Platform"/>
            <consortium name="The Broad Institute Genome Sequencing Center for Infectious Disease"/>
            <person name="Wu L."/>
            <person name="Ma J."/>
        </authorList>
    </citation>
    <scope>NUCLEOTIDE SEQUENCE [LARGE SCALE GENOMIC DNA]</scope>
    <source>
        <strain evidence="11">NBRC 113072</strain>
    </source>
</reference>
<evidence type="ECO:0000256" key="6">
    <source>
        <dbReference type="SAM" id="MobiDB-lite"/>
    </source>
</evidence>
<dbReference type="PROSITE" id="PS51257">
    <property type="entry name" value="PROKAR_LIPOPROTEIN"/>
    <property type="match status" value="1"/>
</dbReference>
<dbReference type="InterPro" id="IPR015947">
    <property type="entry name" value="PUA-like_sf"/>
</dbReference>
<dbReference type="Pfam" id="PF16198">
    <property type="entry name" value="TruB_C_2"/>
    <property type="match status" value="1"/>
</dbReference>
<keyword evidence="3 5" id="KW-0819">tRNA processing</keyword>
<keyword evidence="4 5" id="KW-0413">Isomerase</keyword>
<evidence type="ECO:0000256" key="2">
    <source>
        <dbReference type="ARBA" id="ARBA00005642"/>
    </source>
</evidence>
<dbReference type="InterPro" id="IPR014780">
    <property type="entry name" value="tRNA_psdUridine_synth_TruB"/>
</dbReference>
<dbReference type="Pfam" id="PF01509">
    <property type="entry name" value="TruB_N"/>
    <property type="match status" value="1"/>
</dbReference>
<dbReference type="InterPro" id="IPR036974">
    <property type="entry name" value="PUA_sf"/>
</dbReference>
<feature type="active site" description="Nucleophile" evidence="5">
    <location>
        <position position="47"/>
    </location>
</feature>
<feature type="region of interest" description="Disordered" evidence="6">
    <location>
        <begin position="167"/>
        <end position="201"/>
    </location>
</feature>
<dbReference type="NCBIfam" id="TIGR00431">
    <property type="entry name" value="TruB"/>
    <property type="match status" value="1"/>
</dbReference>
<dbReference type="SUPFAM" id="SSF55120">
    <property type="entry name" value="Pseudouridine synthase"/>
    <property type="match status" value="1"/>
</dbReference>
<feature type="domain" description="tRNA pseudouridylate synthase B C-terminal" evidence="9">
    <location>
        <begin position="224"/>
        <end position="266"/>
    </location>
</feature>
<dbReference type="EC" id="5.4.99.25" evidence="5"/>
<dbReference type="EMBL" id="BSUO01000001">
    <property type="protein sequence ID" value="GMA40104.1"/>
    <property type="molecule type" value="Genomic_DNA"/>
</dbReference>
<dbReference type="PANTHER" id="PTHR13767">
    <property type="entry name" value="TRNA-PSEUDOURIDINE SYNTHASE"/>
    <property type="match status" value="1"/>
</dbReference>
<dbReference type="InterPro" id="IPR032819">
    <property type="entry name" value="TruB_C"/>
</dbReference>
<comment type="catalytic activity">
    <reaction evidence="1 5">
        <text>uridine(55) in tRNA = pseudouridine(55) in tRNA</text>
        <dbReference type="Rhea" id="RHEA:42532"/>
        <dbReference type="Rhea" id="RHEA-COMP:10101"/>
        <dbReference type="Rhea" id="RHEA-COMP:10102"/>
        <dbReference type="ChEBI" id="CHEBI:65314"/>
        <dbReference type="ChEBI" id="CHEBI:65315"/>
        <dbReference type="EC" id="5.4.99.25"/>
    </reaction>
</comment>
<dbReference type="HAMAP" id="MF_01080">
    <property type="entry name" value="TruB_bact"/>
    <property type="match status" value="1"/>
</dbReference>
<protein>
    <recommendedName>
        <fullName evidence="5">tRNA pseudouridine synthase B</fullName>
        <ecNumber evidence="5">5.4.99.25</ecNumber>
    </recommendedName>
    <alternativeName>
        <fullName evidence="5">tRNA pseudouridine(55) synthase</fullName>
        <shortName evidence="5">Psi55 synthase</shortName>
    </alternativeName>
    <alternativeName>
        <fullName evidence="5">tRNA pseudouridylate synthase</fullName>
    </alternativeName>
    <alternativeName>
        <fullName evidence="5">tRNA-uridine isomerase</fullName>
    </alternativeName>
</protein>
<evidence type="ECO:0000256" key="5">
    <source>
        <dbReference type="HAMAP-Rule" id="MF_01080"/>
    </source>
</evidence>
<feature type="domain" description="tRNA pseudouridine synthase II TruB subfamily 2 C-terminal" evidence="8">
    <location>
        <begin position="297"/>
        <end position="353"/>
    </location>
</feature>
<name>A0ABQ6IQE9_9MICO</name>
<comment type="caution">
    <text evidence="10">The sequence shown here is derived from an EMBL/GenBank/DDBJ whole genome shotgun (WGS) entry which is preliminary data.</text>
</comment>
<dbReference type="RefSeq" id="WP_284303859.1">
    <property type="nucleotide sequence ID" value="NZ_BSUO01000001.1"/>
</dbReference>
<evidence type="ECO:0000256" key="1">
    <source>
        <dbReference type="ARBA" id="ARBA00000385"/>
    </source>
</evidence>
<evidence type="ECO:0000313" key="11">
    <source>
        <dbReference type="Proteomes" id="UP001157126"/>
    </source>
</evidence>
<evidence type="ECO:0000256" key="4">
    <source>
        <dbReference type="ARBA" id="ARBA00023235"/>
    </source>
</evidence>
<accession>A0ABQ6IQE9</accession>
<evidence type="ECO:0000313" key="10">
    <source>
        <dbReference type="EMBL" id="GMA40104.1"/>
    </source>
</evidence>
<gene>
    <name evidence="5 10" type="primary">truB</name>
    <name evidence="10" type="ORF">GCM10025883_21490</name>
</gene>